<dbReference type="GO" id="GO:0004650">
    <property type="term" value="F:polygalacturonase activity"/>
    <property type="evidence" value="ECO:0007669"/>
    <property type="project" value="InterPro"/>
</dbReference>
<proteinExistence type="inferred from homology"/>
<dbReference type="Gene3D" id="2.160.20.10">
    <property type="entry name" value="Single-stranded right-handed beta-helix, Pectin lyase-like"/>
    <property type="match status" value="1"/>
</dbReference>
<organism evidence="10 11">
    <name type="scientific">Theobroma cacao</name>
    <name type="common">Cacao</name>
    <name type="synonym">Cocoa</name>
    <dbReference type="NCBI Taxonomy" id="3641"/>
    <lineage>
        <taxon>Eukaryota</taxon>
        <taxon>Viridiplantae</taxon>
        <taxon>Streptophyta</taxon>
        <taxon>Embryophyta</taxon>
        <taxon>Tracheophyta</taxon>
        <taxon>Spermatophyta</taxon>
        <taxon>Magnoliopsida</taxon>
        <taxon>eudicotyledons</taxon>
        <taxon>Gunneridae</taxon>
        <taxon>Pentapetalae</taxon>
        <taxon>rosids</taxon>
        <taxon>malvids</taxon>
        <taxon>Malvales</taxon>
        <taxon>Malvaceae</taxon>
        <taxon>Byttnerioideae</taxon>
        <taxon>Theobroma</taxon>
    </lineage>
</organism>
<evidence type="ECO:0000256" key="2">
    <source>
        <dbReference type="ARBA" id="ARBA00008834"/>
    </source>
</evidence>
<dbReference type="GO" id="GO:0071555">
    <property type="term" value="P:cell wall organization"/>
    <property type="evidence" value="ECO:0007669"/>
    <property type="project" value="UniProtKB-KW"/>
</dbReference>
<dbReference type="InterPro" id="IPR012334">
    <property type="entry name" value="Pectin_lyas_fold"/>
</dbReference>
<keyword evidence="5 9" id="KW-0378">Hydrolase</keyword>
<keyword evidence="11" id="KW-1185">Reference proteome</keyword>
<evidence type="ECO:0000256" key="5">
    <source>
        <dbReference type="ARBA" id="ARBA00022801"/>
    </source>
</evidence>
<dbReference type="Gramene" id="EOY29500">
    <property type="protein sequence ID" value="EOY29500"/>
    <property type="gene ID" value="TCM_037014"/>
</dbReference>
<dbReference type="HOGENOM" id="CLU_016031_2_2_1"/>
<keyword evidence="10" id="KW-0456">Lyase</keyword>
<reference evidence="10 11" key="1">
    <citation type="journal article" date="2013" name="Genome Biol.">
        <title>The genome sequence of the most widely cultivated cacao type and its use to identify candidate genes regulating pod color.</title>
        <authorList>
            <person name="Motamayor J.C."/>
            <person name="Mockaitis K."/>
            <person name="Schmutz J."/>
            <person name="Haiminen N."/>
            <person name="Iii D.L."/>
            <person name="Cornejo O."/>
            <person name="Findley S.D."/>
            <person name="Zheng P."/>
            <person name="Utro F."/>
            <person name="Royaert S."/>
            <person name="Saski C."/>
            <person name="Jenkins J."/>
            <person name="Podicheti R."/>
            <person name="Zhao M."/>
            <person name="Scheffler B.E."/>
            <person name="Stack J.C."/>
            <person name="Feltus F.A."/>
            <person name="Mustiga G.M."/>
            <person name="Amores F."/>
            <person name="Phillips W."/>
            <person name="Marelli J.P."/>
            <person name="May G.D."/>
            <person name="Shapiro H."/>
            <person name="Ma J."/>
            <person name="Bustamante C.D."/>
            <person name="Schnell R.J."/>
            <person name="Main D."/>
            <person name="Gilbert D."/>
            <person name="Parida L."/>
            <person name="Kuhn D.N."/>
        </authorList>
    </citation>
    <scope>NUCLEOTIDE SEQUENCE [LARGE SCALE GENOMIC DNA]</scope>
    <source>
        <strain evidence="11">cv. Matina 1-6</strain>
    </source>
</reference>
<gene>
    <name evidence="10" type="ORF">TCM_037014</name>
</gene>
<dbReference type="PROSITE" id="PS00502">
    <property type="entry name" value="POLYGALACTURONASE"/>
    <property type="match status" value="1"/>
</dbReference>
<evidence type="ECO:0000313" key="11">
    <source>
        <dbReference type="Proteomes" id="UP000026915"/>
    </source>
</evidence>
<dbReference type="eggNOG" id="ENOG502QST2">
    <property type="taxonomic scope" value="Eukaryota"/>
</dbReference>
<comment type="similarity">
    <text evidence="2 9">Belongs to the glycosyl hydrolase 28 family.</text>
</comment>
<keyword evidence="7" id="KW-0961">Cell wall biogenesis/degradation</keyword>
<dbReference type="STRING" id="3641.A0A061GHZ1"/>
<name>A0A061GHZ1_THECC</name>
<dbReference type="OMA" id="DHINIRS"/>
<keyword evidence="6 9" id="KW-0326">Glycosidase</keyword>
<dbReference type="PANTHER" id="PTHR31375">
    <property type="match status" value="1"/>
</dbReference>
<evidence type="ECO:0000256" key="4">
    <source>
        <dbReference type="ARBA" id="ARBA00022525"/>
    </source>
</evidence>
<dbReference type="SMART" id="SM00710">
    <property type="entry name" value="PbH1"/>
    <property type="match status" value="6"/>
</dbReference>
<dbReference type="EMBL" id="CM001887">
    <property type="protein sequence ID" value="EOY29500.1"/>
    <property type="molecule type" value="Genomic_DNA"/>
</dbReference>
<dbReference type="InParanoid" id="A0A061GHZ1"/>
<dbReference type="InterPro" id="IPR006626">
    <property type="entry name" value="PbH1"/>
</dbReference>
<evidence type="ECO:0000256" key="6">
    <source>
        <dbReference type="ARBA" id="ARBA00023295"/>
    </source>
</evidence>
<accession>A0A061GHZ1</accession>
<dbReference type="InterPro" id="IPR011050">
    <property type="entry name" value="Pectin_lyase_fold/virulence"/>
</dbReference>
<evidence type="ECO:0000256" key="9">
    <source>
        <dbReference type="RuleBase" id="RU361169"/>
    </source>
</evidence>
<dbReference type="GO" id="GO:0016829">
    <property type="term" value="F:lyase activity"/>
    <property type="evidence" value="ECO:0007669"/>
    <property type="project" value="UniProtKB-KW"/>
</dbReference>
<evidence type="ECO:0000313" key="10">
    <source>
        <dbReference type="EMBL" id="EOY29500.1"/>
    </source>
</evidence>
<dbReference type="Pfam" id="PF00295">
    <property type="entry name" value="Glyco_hydro_28"/>
    <property type="match status" value="1"/>
</dbReference>
<evidence type="ECO:0000256" key="1">
    <source>
        <dbReference type="ARBA" id="ARBA00004191"/>
    </source>
</evidence>
<evidence type="ECO:0000256" key="8">
    <source>
        <dbReference type="PROSITE-ProRule" id="PRU10052"/>
    </source>
</evidence>
<keyword evidence="3" id="KW-0134">Cell wall</keyword>
<protein>
    <submittedName>
        <fullName evidence="10">Pectin lyase-like superfamily protein, putative</fullName>
    </submittedName>
</protein>
<keyword evidence="4" id="KW-0964">Secreted</keyword>
<dbReference type="Proteomes" id="UP000026915">
    <property type="component" value="Chromosome 9"/>
</dbReference>
<sequence>MEGKRDEFKPTNQRRRLERSLLVALGTQVQMEGERWRTIDGKAHEGDRGRRGWWVKGSSNLGIGHGQHTLNVLKFGAVGDGNTDDSHAFLKAWEALCGARGRTSTLVIPASKTFLVSHVQFLGPCSSSSVHVQVLGKIVAPEANAWSGCNYDCWLCFMGVHGLVIDGSGQIDGNGETWWNKPPSCRRPTALHFHVCHNLKLSGLTHLDSPNNHITIHSCNGVSISNLRITAPADSPNTDGIDIAGSTQVQISGSFIGTGDDCIAIKGGCSNINITKVTCGPGHGISIGSLGQGGAHEQVEHVHVRDCTFNGTQNGARIKTIPGGSGFARQISFEQITLIASGNPIYIDQYYCNGKANRCPDVGKATAVSGVAYIGFHGTSANDEAINLDCSNRGCTGITIENVNITSSVQGQPLQAICNNAHGRAISTVPVVSCLLP</sequence>
<dbReference type="InterPro" id="IPR000743">
    <property type="entry name" value="Glyco_hydro_28"/>
</dbReference>
<evidence type="ECO:0000256" key="3">
    <source>
        <dbReference type="ARBA" id="ARBA00022512"/>
    </source>
</evidence>
<dbReference type="GO" id="GO:0005975">
    <property type="term" value="P:carbohydrate metabolic process"/>
    <property type="evidence" value="ECO:0007669"/>
    <property type="project" value="InterPro"/>
</dbReference>
<dbReference type="SUPFAM" id="SSF51126">
    <property type="entry name" value="Pectin lyase-like"/>
    <property type="match status" value="1"/>
</dbReference>
<dbReference type="AlphaFoldDB" id="A0A061GHZ1"/>
<dbReference type="FunCoup" id="A0A061GHZ1">
    <property type="interactions" value="61"/>
</dbReference>
<evidence type="ECO:0000256" key="7">
    <source>
        <dbReference type="ARBA" id="ARBA00023316"/>
    </source>
</evidence>
<comment type="subcellular location">
    <subcellularLocation>
        <location evidence="1">Secreted</location>
        <location evidence="1">Cell wall</location>
    </subcellularLocation>
</comment>
<feature type="active site" evidence="8">
    <location>
        <position position="283"/>
    </location>
</feature>